<evidence type="ECO:0000313" key="2">
    <source>
        <dbReference type="EMBL" id="CAB4994728.1"/>
    </source>
</evidence>
<evidence type="ECO:0000256" key="1">
    <source>
        <dbReference type="SAM" id="Phobius"/>
    </source>
</evidence>
<keyword evidence="1" id="KW-0472">Membrane</keyword>
<organism evidence="2">
    <name type="scientific">freshwater metagenome</name>
    <dbReference type="NCBI Taxonomy" id="449393"/>
    <lineage>
        <taxon>unclassified sequences</taxon>
        <taxon>metagenomes</taxon>
        <taxon>ecological metagenomes</taxon>
    </lineage>
</organism>
<accession>A0A6J7NQ53</accession>
<dbReference type="Pfam" id="PF11239">
    <property type="entry name" value="DUF3040"/>
    <property type="match status" value="1"/>
</dbReference>
<dbReference type="AlphaFoldDB" id="A0A6J7NQ53"/>
<proteinExistence type="predicted"/>
<sequence length="122" mass="12850">MALSENERRVLAEMEEALSVDDPALVGALTGTRLYPGRSRLLVSVAIIVGGIATLFAGLISKQTVIGILGFLIALGGVIMAIGAISVLVGALRGGGPKAAKAKRSTWASRMESRWDRRNFDN</sequence>
<protein>
    <submittedName>
        <fullName evidence="2">Unannotated protein</fullName>
    </submittedName>
</protein>
<reference evidence="2" key="1">
    <citation type="submission" date="2020-05" db="EMBL/GenBank/DDBJ databases">
        <authorList>
            <person name="Chiriac C."/>
            <person name="Salcher M."/>
            <person name="Ghai R."/>
            <person name="Kavagutti S V."/>
        </authorList>
    </citation>
    <scope>NUCLEOTIDE SEQUENCE</scope>
</reference>
<name>A0A6J7NQ53_9ZZZZ</name>
<dbReference type="InterPro" id="IPR021401">
    <property type="entry name" value="DUF3040"/>
</dbReference>
<dbReference type="EMBL" id="CAFBPB010000003">
    <property type="protein sequence ID" value="CAB4994728.1"/>
    <property type="molecule type" value="Genomic_DNA"/>
</dbReference>
<feature type="transmembrane region" description="Helical" evidence="1">
    <location>
        <begin position="66"/>
        <end position="92"/>
    </location>
</feature>
<keyword evidence="1" id="KW-0812">Transmembrane</keyword>
<keyword evidence="1" id="KW-1133">Transmembrane helix</keyword>
<gene>
    <name evidence="2" type="ORF">UFOPK4049_00045</name>
</gene>
<feature type="transmembrane region" description="Helical" evidence="1">
    <location>
        <begin position="41"/>
        <end position="60"/>
    </location>
</feature>